<proteinExistence type="predicted"/>
<comment type="caution">
    <text evidence="3">The sequence shown here is derived from an EMBL/GenBank/DDBJ whole genome shotgun (WGS) entry which is preliminary data.</text>
</comment>
<name>A0A5C7HJA8_9ROSI</name>
<reference evidence="4" key="1">
    <citation type="journal article" date="2019" name="Gigascience">
        <title>De novo genome assembly of the endangered Acer yangbiense, a plant species with extremely small populations endemic to Yunnan Province, China.</title>
        <authorList>
            <person name="Yang J."/>
            <person name="Wariss H.M."/>
            <person name="Tao L."/>
            <person name="Zhang R."/>
            <person name="Yun Q."/>
            <person name="Hollingsworth P."/>
            <person name="Dao Z."/>
            <person name="Luo G."/>
            <person name="Guo H."/>
            <person name="Ma Y."/>
            <person name="Sun W."/>
        </authorList>
    </citation>
    <scope>NUCLEOTIDE SEQUENCE [LARGE SCALE GENOMIC DNA]</scope>
    <source>
        <strain evidence="4">cv. Malutang</strain>
    </source>
</reference>
<keyword evidence="4" id="KW-1185">Reference proteome</keyword>
<feature type="signal peptide" evidence="2">
    <location>
        <begin position="1"/>
        <end position="15"/>
    </location>
</feature>
<protein>
    <submittedName>
        <fullName evidence="3">Uncharacterized protein</fullName>
    </submittedName>
</protein>
<evidence type="ECO:0000313" key="3">
    <source>
        <dbReference type="EMBL" id="TXG56958.1"/>
    </source>
</evidence>
<evidence type="ECO:0000256" key="1">
    <source>
        <dbReference type="SAM" id="MobiDB-lite"/>
    </source>
</evidence>
<dbReference type="OrthoDB" id="10575759at2759"/>
<feature type="region of interest" description="Disordered" evidence="1">
    <location>
        <begin position="129"/>
        <end position="149"/>
    </location>
</feature>
<feature type="chain" id="PRO_5022781784" evidence="2">
    <location>
        <begin position="16"/>
        <end position="149"/>
    </location>
</feature>
<accession>A0A5C7HJA8</accession>
<feature type="compositionally biased region" description="Low complexity" evidence="1">
    <location>
        <begin position="67"/>
        <end position="78"/>
    </location>
</feature>
<keyword evidence="2" id="KW-0732">Signal</keyword>
<sequence length="149" mass="16379">MIFWITLFLSELMQKFYFIVVIDREGDAVQCNIGRSSSQQVSSIWESLDVDNSFGTERSSSNEKNLGSSISGKQIGKKSIWSGKKKLSFGEDGSSPGIKQRRIESQQNDSLFASPNLIDEAVAQSNGIKSPVAANDPNPYNIHIGEKSC</sequence>
<dbReference type="AlphaFoldDB" id="A0A5C7HJA8"/>
<evidence type="ECO:0000256" key="2">
    <source>
        <dbReference type="SAM" id="SignalP"/>
    </source>
</evidence>
<feature type="compositionally biased region" description="Polar residues" evidence="1">
    <location>
        <begin position="54"/>
        <end position="66"/>
    </location>
</feature>
<organism evidence="3 4">
    <name type="scientific">Acer yangbiense</name>
    <dbReference type="NCBI Taxonomy" id="1000413"/>
    <lineage>
        <taxon>Eukaryota</taxon>
        <taxon>Viridiplantae</taxon>
        <taxon>Streptophyta</taxon>
        <taxon>Embryophyta</taxon>
        <taxon>Tracheophyta</taxon>
        <taxon>Spermatophyta</taxon>
        <taxon>Magnoliopsida</taxon>
        <taxon>eudicotyledons</taxon>
        <taxon>Gunneridae</taxon>
        <taxon>Pentapetalae</taxon>
        <taxon>rosids</taxon>
        <taxon>malvids</taxon>
        <taxon>Sapindales</taxon>
        <taxon>Sapindaceae</taxon>
        <taxon>Hippocastanoideae</taxon>
        <taxon>Acereae</taxon>
        <taxon>Acer</taxon>
    </lineage>
</organism>
<gene>
    <name evidence="3" type="ORF">EZV62_018271</name>
</gene>
<dbReference type="Proteomes" id="UP000323000">
    <property type="component" value="Chromosome 8"/>
</dbReference>
<feature type="region of interest" description="Disordered" evidence="1">
    <location>
        <begin position="54"/>
        <end position="78"/>
    </location>
</feature>
<dbReference type="EMBL" id="VAHF01000008">
    <property type="protein sequence ID" value="TXG56958.1"/>
    <property type="molecule type" value="Genomic_DNA"/>
</dbReference>
<evidence type="ECO:0000313" key="4">
    <source>
        <dbReference type="Proteomes" id="UP000323000"/>
    </source>
</evidence>